<organism evidence="2 3">
    <name type="scientific">Puccinia striiformis</name>
    <dbReference type="NCBI Taxonomy" id="27350"/>
    <lineage>
        <taxon>Eukaryota</taxon>
        <taxon>Fungi</taxon>
        <taxon>Dikarya</taxon>
        <taxon>Basidiomycota</taxon>
        <taxon>Pucciniomycotina</taxon>
        <taxon>Pucciniomycetes</taxon>
        <taxon>Pucciniales</taxon>
        <taxon>Pucciniaceae</taxon>
        <taxon>Puccinia</taxon>
    </lineage>
</organism>
<protein>
    <submittedName>
        <fullName evidence="2">Uncharacterized protein</fullName>
    </submittedName>
</protein>
<sequence length="83" mass="9209">MPSSTIILISSWTALITLSTCRSFTRPWTSSLRRHLPGLCHLPPAGCQSRPDGPYDALSKTIHLRPKAQPCLSSNDSSHPWRL</sequence>
<dbReference type="VEuPathDB" id="FungiDB:PSHT_07628"/>
<evidence type="ECO:0000256" key="1">
    <source>
        <dbReference type="SAM" id="SignalP"/>
    </source>
</evidence>
<evidence type="ECO:0000313" key="3">
    <source>
        <dbReference type="Proteomes" id="UP000238274"/>
    </source>
</evidence>
<proteinExistence type="predicted"/>
<keyword evidence="1" id="KW-0732">Signal</keyword>
<reference evidence="2 3" key="1">
    <citation type="submission" date="2017-12" db="EMBL/GenBank/DDBJ databases">
        <title>Gene loss provides genomic basis for host adaptation in cereal stripe rust fungi.</title>
        <authorList>
            <person name="Xia C."/>
        </authorList>
    </citation>
    <scope>NUCLEOTIDE SEQUENCE [LARGE SCALE GENOMIC DNA]</scope>
    <source>
        <strain evidence="2 3">93TX-2</strain>
    </source>
</reference>
<name>A0A2S4VW60_9BASI</name>
<dbReference type="Proteomes" id="UP000238274">
    <property type="component" value="Unassembled WGS sequence"/>
</dbReference>
<feature type="chain" id="PRO_5015578802" evidence="1">
    <location>
        <begin position="22"/>
        <end position="83"/>
    </location>
</feature>
<comment type="caution">
    <text evidence="2">The sequence shown here is derived from an EMBL/GenBank/DDBJ whole genome shotgun (WGS) entry which is preliminary data.</text>
</comment>
<reference evidence="3" key="2">
    <citation type="journal article" date="2018" name="BMC Genomics">
        <title>Genomic insights into host adaptation between the wheat stripe rust pathogen (Puccinia striiformis f. sp. tritici) and the barley stripe rust pathogen (Puccinia striiformis f. sp. hordei).</title>
        <authorList>
            <person name="Xia C."/>
            <person name="Wang M."/>
            <person name="Yin C."/>
            <person name="Cornejo O.E."/>
            <person name="Hulbert S.H."/>
            <person name="Chen X."/>
        </authorList>
    </citation>
    <scope>NUCLEOTIDE SEQUENCE [LARGE SCALE GENOMIC DNA]</scope>
    <source>
        <strain evidence="3">93TX-2</strain>
    </source>
</reference>
<reference evidence="3" key="3">
    <citation type="journal article" date="2018" name="Mol. Plant Microbe Interact.">
        <title>Genome sequence resources for the wheat stripe rust pathogen (Puccinia striiformis f. sp. tritici) and the barley stripe rust pathogen (Puccinia striiformis f. sp. hordei).</title>
        <authorList>
            <person name="Xia C."/>
            <person name="Wang M."/>
            <person name="Yin C."/>
            <person name="Cornejo O.E."/>
            <person name="Hulbert S.H."/>
            <person name="Chen X."/>
        </authorList>
    </citation>
    <scope>NUCLEOTIDE SEQUENCE [LARGE SCALE GENOMIC DNA]</scope>
    <source>
        <strain evidence="3">93TX-2</strain>
    </source>
</reference>
<accession>A0A2S4VW60</accession>
<evidence type="ECO:0000313" key="2">
    <source>
        <dbReference type="EMBL" id="POW13730.1"/>
    </source>
</evidence>
<keyword evidence="3" id="KW-1185">Reference proteome</keyword>
<dbReference type="EMBL" id="PKSM01000095">
    <property type="protein sequence ID" value="POW13730.1"/>
    <property type="molecule type" value="Genomic_DNA"/>
</dbReference>
<dbReference type="AlphaFoldDB" id="A0A2S4VW60"/>
<feature type="signal peptide" evidence="1">
    <location>
        <begin position="1"/>
        <end position="21"/>
    </location>
</feature>
<gene>
    <name evidence="2" type="ORF">PSHT_07628</name>
</gene>